<evidence type="ECO:0000256" key="5">
    <source>
        <dbReference type="ARBA" id="ARBA00023136"/>
    </source>
</evidence>
<gene>
    <name evidence="8" type="ORF">AKJ47_01670</name>
</gene>
<evidence type="ECO:0000259" key="7">
    <source>
        <dbReference type="Pfam" id="PF04138"/>
    </source>
</evidence>
<reference evidence="8 9" key="1">
    <citation type="journal article" date="2016" name="Sci. Rep.">
        <title>Metabolic traits of an uncultured archaeal lineage -MSBL1- from brine pools of the Red Sea.</title>
        <authorList>
            <person name="Mwirichia R."/>
            <person name="Alam I."/>
            <person name="Rashid M."/>
            <person name="Vinu M."/>
            <person name="Ba-Alawi W."/>
            <person name="Anthony Kamau A."/>
            <person name="Kamanda Ngugi D."/>
            <person name="Goker M."/>
            <person name="Klenk H.P."/>
            <person name="Bajic V."/>
            <person name="Stingl U."/>
        </authorList>
    </citation>
    <scope>NUCLEOTIDE SEQUENCE [LARGE SCALE GENOMIC DNA]</scope>
    <source>
        <strain evidence="8">SCGC-AAA261G05</strain>
    </source>
</reference>
<evidence type="ECO:0000256" key="2">
    <source>
        <dbReference type="ARBA" id="ARBA00009399"/>
    </source>
</evidence>
<proteinExistence type="inferred from homology"/>
<feature type="transmembrane region" description="Helical" evidence="6">
    <location>
        <begin position="20"/>
        <end position="41"/>
    </location>
</feature>
<accession>A0A133VBD7</accession>
<keyword evidence="3 6" id="KW-0812">Transmembrane</keyword>
<sequence length="147" mass="16676">MKSLREFYKLVDEKLETKRFLKFCMVGLSGVGVNLGLLWILTDHFGIYYLVSAVFSVETSILTNFTLNELWTFSDRVTNRSTRPLLGRLTKFNLISAGGLVINITILWAFTEFLGFYYLISALFGIAGATLWNYFANASVTWKKSAS</sequence>
<comment type="subcellular location">
    <subcellularLocation>
        <location evidence="1">Membrane</location>
        <topology evidence="1">Multi-pass membrane protein</topology>
    </subcellularLocation>
</comment>
<feature type="transmembrane region" description="Helical" evidence="6">
    <location>
        <begin position="116"/>
        <end position="135"/>
    </location>
</feature>
<evidence type="ECO:0000313" key="8">
    <source>
        <dbReference type="EMBL" id="KXB03763.1"/>
    </source>
</evidence>
<evidence type="ECO:0000256" key="1">
    <source>
        <dbReference type="ARBA" id="ARBA00004141"/>
    </source>
</evidence>
<dbReference type="InterPro" id="IPR051401">
    <property type="entry name" value="GtrA_CellWall_Glycosyl"/>
</dbReference>
<dbReference type="Proteomes" id="UP000070405">
    <property type="component" value="Unassembled WGS sequence"/>
</dbReference>
<feature type="domain" description="GtrA/DPMS transmembrane" evidence="7">
    <location>
        <begin position="22"/>
        <end position="142"/>
    </location>
</feature>
<dbReference type="GO" id="GO:0005886">
    <property type="term" value="C:plasma membrane"/>
    <property type="evidence" value="ECO:0007669"/>
    <property type="project" value="TreeGrafter"/>
</dbReference>
<evidence type="ECO:0000313" key="9">
    <source>
        <dbReference type="Proteomes" id="UP000070405"/>
    </source>
</evidence>
<comment type="caution">
    <text evidence="8">The sequence shown here is derived from an EMBL/GenBank/DDBJ whole genome shotgun (WGS) entry which is preliminary data.</text>
</comment>
<dbReference type="PANTHER" id="PTHR38459:SF1">
    <property type="entry name" value="PROPHAGE BACTOPRENOL-LINKED GLUCOSE TRANSLOCASE HOMOLOG"/>
    <property type="match status" value="1"/>
</dbReference>
<keyword evidence="9" id="KW-1185">Reference proteome</keyword>
<comment type="similarity">
    <text evidence="2">Belongs to the GtrA family.</text>
</comment>
<dbReference type="AlphaFoldDB" id="A0A133VBD7"/>
<evidence type="ECO:0000256" key="4">
    <source>
        <dbReference type="ARBA" id="ARBA00022989"/>
    </source>
</evidence>
<protein>
    <recommendedName>
        <fullName evidence="7">GtrA/DPMS transmembrane domain-containing protein</fullName>
    </recommendedName>
</protein>
<feature type="transmembrane region" description="Helical" evidence="6">
    <location>
        <begin position="47"/>
        <end position="71"/>
    </location>
</feature>
<feature type="transmembrane region" description="Helical" evidence="6">
    <location>
        <begin position="92"/>
        <end position="110"/>
    </location>
</feature>
<evidence type="ECO:0000256" key="3">
    <source>
        <dbReference type="ARBA" id="ARBA00022692"/>
    </source>
</evidence>
<dbReference type="Pfam" id="PF04138">
    <property type="entry name" value="GtrA_DPMS_TM"/>
    <property type="match status" value="1"/>
</dbReference>
<keyword evidence="5 6" id="KW-0472">Membrane</keyword>
<organism evidence="8 9">
    <name type="scientific">candidate division MSBL1 archaeon SCGC-AAA261G05</name>
    <dbReference type="NCBI Taxonomy" id="1698276"/>
    <lineage>
        <taxon>Archaea</taxon>
        <taxon>Methanobacteriati</taxon>
        <taxon>Methanobacteriota</taxon>
        <taxon>candidate division MSBL1</taxon>
    </lineage>
</organism>
<evidence type="ECO:0000256" key="6">
    <source>
        <dbReference type="SAM" id="Phobius"/>
    </source>
</evidence>
<dbReference type="EMBL" id="LHYA01000015">
    <property type="protein sequence ID" value="KXB03763.1"/>
    <property type="molecule type" value="Genomic_DNA"/>
</dbReference>
<dbReference type="GO" id="GO:0000271">
    <property type="term" value="P:polysaccharide biosynthetic process"/>
    <property type="evidence" value="ECO:0007669"/>
    <property type="project" value="InterPro"/>
</dbReference>
<keyword evidence="4 6" id="KW-1133">Transmembrane helix</keyword>
<dbReference type="InterPro" id="IPR007267">
    <property type="entry name" value="GtrA_DPMS_TM"/>
</dbReference>
<name>A0A133VBD7_9EURY</name>
<dbReference type="PANTHER" id="PTHR38459">
    <property type="entry name" value="PROPHAGE BACTOPRENOL-LINKED GLUCOSE TRANSLOCASE HOMOLOG"/>
    <property type="match status" value="1"/>
</dbReference>